<dbReference type="SMART" id="SM00701">
    <property type="entry name" value="PGRP"/>
    <property type="match status" value="1"/>
</dbReference>
<proteinExistence type="inferred from homology"/>
<dbReference type="Proteomes" id="UP001591681">
    <property type="component" value="Unassembled WGS sequence"/>
</dbReference>
<comment type="similarity">
    <text evidence="1">Belongs to the N-acetylmuramoyl-L-alanine amidase 2 family.</text>
</comment>
<dbReference type="Pfam" id="PF01510">
    <property type="entry name" value="Amidase_2"/>
    <property type="match status" value="1"/>
</dbReference>
<dbReference type="InterPro" id="IPR036505">
    <property type="entry name" value="Amidase/PGRP_sf"/>
</dbReference>
<keyword evidence="6" id="KW-1185">Reference proteome</keyword>
<name>A0ABD1KAV2_9TELE</name>
<dbReference type="GO" id="GO:0002376">
    <property type="term" value="P:immune system process"/>
    <property type="evidence" value="ECO:0007669"/>
    <property type="project" value="UniProtKB-KW"/>
</dbReference>
<dbReference type="PANTHER" id="PTHR11022:SF12">
    <property type="entry name" value="PEPTIDOGLYCAN RECOGNITION PROTEIN 3"/>
    <property type="match status" value="1"/>
</dbReference>
<keyword evidence="2" id="KW-0391">Immunity</keyword>
<feature type="domain" description="Peptidoglycan recognition protein family" evidence="4">
    <location>
        <begin position="1"/>
        <end position="124"/>
    </location>
</feature>
<dbReference type="SMART" id="SM00644">
    <property type="entry name" value="Ami_2"/>
    <property type="match status" value="1"/>
</dbReference>
<protein>
    <recommendedName>
        <fullName evidence="7">Peptidoglycan recognition protein 1</fullName>
    </recommendedName>
</protein>
<comment type="caution">
    <text evidence="5">The sequence shown here is derived from an EMBL/GenBank/DDBJ whole genome shotgun (WGS) entry which is preliminary data.</text>
</comment>
<dbReference type="FunFam" id="3.40.80.10:FF:000001">
    <property type="entry name" value="Peptidoglycan recognition protein 1"/>
    <property type="match status" value="1"/>
</dbReference>
<dbReference type="InterPro" id="IPR015510">
    <property type="entry name" value="PGRP"/>
</dbReference>
<dbReference type="CDD" id="cd06583">
    <property type="entry name" value="PGRP"/>
    <property type="match status" value="1"/>
</dbReference>
<dbReference type="PANTHER" id="PTHR11022">
    <property type="entry name" value="PEPTIDOGLYCAN RECOGNITION PROTEIN"/>
    <property type="match status" value="1"/>
</dbReference>
<evidence type="ECO:0000256" key="2">
    <source>
        <dbReference type="ARBA" id="ARBA00022859"/>
    </source>
</evidence>
<dbReference type="AlphaFoldDB" id="A0ABD1KAV2"/>
<evidence type="ECO:0000259" key="4">
    <source>
        <dbReference type="SMART" id="SM00701"/>
    </source>
</evidence>
<dbReference type="SUPFAM" id="SSF55846">
    <property type="entry name" value="N-acetylmuramoyl-L-alanine amidase-like"/>
    <property type="match status" value="1"/>
</dbReference>
<evidence type="ECO:0000313" key="6">
    <source>
        <dbReference type="Proteomes" id="UP001591681"/>
    </source>
</evidence>
<organism evidence="5 6">
    <name type="scientific">Coilia grayii</name>
    <name type="common">Gray's grenadier anchovy</name>
    <dbReference type="NCBI Taxonomy" id="363190"/>
    <lineage>
        <taxon>Eukaryota</taxon>
        <taxon>Metazoa</taxon>
        <taxon>Chordata</taxon>
        <taxon>Craniata</taxon>
        <taxon>Vertebrata</taxon>
        <taxon>Euteleostomi</taxon>
        <taxon>Actinopterygii</taxon>
        <taxon>Neopterygii</taxon>
        <taxon>Teleostei</taxon>
        <taxon>Clupei</taxon>
        <taxon>Clupeiformes</taxon>
        <taxon>Clupeoidei</taxon>
        <taxon>Engraulidae</taxon>
        <taxon>Coilinae</taxon>
        <taxon>Coilia</taxon>
    </lineage>
</organism>
<dbReference type="InterPro" id="IPR002502">
    <property type="entry name" value="Amidase_domain"/>
</dbReference>
<feature type="domain" description="N-acetylmuramoyl-L-alanine amidase" evidence="3">
    <location>
        <begin position="1"/>
        <end position="130"/>
    </location>
</feature>
<dbReference type="Gene3D" id="3.40.80.10">
    <property type="entry name" value="Peptidoglycan recognition protein-like"/>
    <property type="match status" value="1"/>
</dbReference>
<gene>
    <name evidence="5" type="ORF">ACEWY4_008349</name>
</gene>
<evidence type="ECO:0008006" key="7">
    <source>
        <dbReference type="Google" id="ProtNLM"/>
    </source>
</evidence>
<dbReference type="EMBL" id="JBHFQA010000007">
    <property type="protein sequence ID" value="KAL2096201.1"/>
    <property type="molecule type" value="Genomic_DNA"/>
</dbReference>
<sequence>MSEPAKRVIIHHTAIRSSDTAQDCITQVGRIQKMHMEDRHFDDIGYNFLVGQNGIMYEGRGWGVMGAHSKGHNEDSVGIAFMGNFNNDIPTSEALSAVRRLLRHGISQGYLCSNYAIFGHRDLASTECPGNKLYPEIQCLRSDRD</sequence>
<dbReference type="InterPro" id="IPR006619">
    <property type="entry name" value="PGRP_domain_met/bac"/>
</dbReference>
<reference evidence="5 6" key="1">
    <citation type="submission" date="2024-09" db="EMBL/GenBank/DDBJ databases">
        <title>A chromosome-level genome assembly of Gray's grenadier anchovy, Coilia grayii.</title>
        <authorList>
            <person name="Fu Z."/>
        </authorList>
    </citation>
    <scope>NUCLEOTIDE SEQUENCE [LARGE SCALE GENOMIC DNA]</scope>
    <source>
        <strain evidence="5">G4</strain>
        <tissue evidence="5">Muscle</tissue>
    </source>
</reference>
<evidence type="ECO:0000313" key="5">
    <source>
        <dbReference type="EMBL" id="KAL2096201.1"/>
    </source>
</evidence>
<evidence type="ECO:0000256" key="1">
    <source>
        <dbReference type="ARBA" id="ARBA00007553"/>
    </source>
</evidence>
<accession>A0ABD1KAV2</accession>
<evidence type="ECO:0000259" key="3">
    <source>
        <dbReference type="SMART" id="SM00644"/>
    </source>
</evidence>